<dbReference type="InterPro" id="IPR016030">
    <property type="entry name" value="CblAdoTrfase-like"/>
</dbReference>
<keyword evidence="4" id="KW-0169">Cobalamin biosynthesis</keyword>
<dbReference type="EC" id="2.5.1.17" evidence="4"/>
<evidence type="ECO:0000313" key="6">
    <source>
        <dbReference type="EMBL" id="GEK93598.1"/>
    </source>
</evidence>
<dbReference type="RefSeq" id="WP_146795220.1">
    <property type="nucleotide sequence ID" value="NZ_BARC01000014.1"/>
</dbReference>
<keyword evidence="1 4" id="KW-0808">Transferase</keyword>
<evidence type="ECO:0000256" key="1">
    <source>
        <dbReference type="ARBA" id="ARBA00022679"/>
    </source>
</evidence>
<dbReference type="GO" id="GO:0008817">
    <property type="term" value="F:corrinoid adenosyltransferase activity"/>
    <property type="evidence" value="ECO:0007669"/>
    <property type="project" value="UniProtKB-UniRule"/>
</dbReference>
<dbReference type="InterPro" id="IPR029499">
    <property type="entry name" value="PduO-typ"/>
</dbReference>
<evidence type="ECO:0000256" key="4">
    <source>
        <dbReference type="RuleBase" id="RU366026"/>
    </source>
</evidence>
<dbReference type="InterPro" id="IPR036451">
    <property type="entry name" value="CblAdoTrfase-like_sf"/>
</dbReference>
<dbReference type="AlphaFoldDB" id="A0A511AZJ2"/>
<evidence type="ECO:0000256" key="2">
    <source>
        <dbReference type="ARBA" id="ARBA00022741"/>
    </source>
</evidence>
<keyword evidence="2 4" id="KW-0547">Nucleotide-binding</keyword>
<keyword evidence="3 4" id="KW-0067">ATP-binding</keyword>
<protein>
    <recommendedName>
        <fullName evidence="4">Corrinoid adenosyltransferase</fullName>
        <ecNumber evidence="4">2.5.1.17</ecNumber>
    </recommendedName>
    <alternativeName>
        <fullName evidence="4">Cob(II)alamin adenosyltransferase</fullName>
    </alternativeName>
    <alternativeName>
        <fullName evidence="4">Cob(II)yrinic acid a,c-diamide adenosyltransferase</fullName>
    </alternativeName>
    <alternativeName>
        <fullName evidence="4">Cobinamide/cobalamin adenosyltransferase</fullName>
    </alternativeName>
</protein>
<comment type="caution">
    <text evidence="6">The sequence shown here is derived from an EMBL/GenBank/DDBJ whole genome shotgun (WGS) entry which is preliminary data.</text>
</comment>
<proteinExistence type="inferred from homology"/>
<comment type="similarity">
    <text evidence="4">Belongs to the Cob(I)alamin adenosyltransferase family.</text>
</comment>
<dbReference type="GO" id="GO:0005524">
    <property type="term" value="F:ATP binding"/>
    <property type="evidence" value="ECO:0007669"/>
    <property type="project" value="UniProtKB-UniRule"/>
</dbReference>
<feature type="domain" description="Cobalamin adenosyltransferase-like" evidence="5">
    <location>
        <begin position="9"/>
        <end position="169"/>
    </location>
</feature>
<dbReference type="Gene3D" id="1.20.1200.10">
    <property type="entry name" value="Cobalamin adenosyltransferase-like"/>
    <property type="match status" value="1"/>
</dbReference>
<dbReference type="PANTHER" id="PTHR12213:SF0">
    <property type="entry name" value="CORRINOID ADENOSYLTRANSFERASE MMAB"/>
    <property type="match status" value="1"/>
</dbReference>
<dbReference type="Proteomes" id="UP000321230">
    <property type="component" value="Unassembled WGS sequence"/>
</dbReference>
<dbReference type="UniPathway" id="UPA00148">
    <property type="reaction ID" value="UER00233"/>
</dbReference>
<dbReference type="EMBL" id="BJUZ01000001">
    <property type="protein sequence ID" value="GEK93598.1"/>
    <property type="molecule type" value="Genomic_DNA"/>
</dbReference>
<dbReference type="PANTHER" id="PTHR12213">
    <property type="entry name" value="CORRINOID ADENOSYLTRANSFERASE"/>
    <property type="match status" value="1"/>
</dbReference>
<accession>A0A511AZJ2</accession>
<reference evidence="6 7" key="1">
    <citation type="submission" date="2019-07" db="EMBL/GenBank/DDBJ databases">
        <title>Whole genome shotgun sequence of Gluconobacter wancherniae NBRC 103581.</title>
        <authorList>
            <person name="Hosoyama A."/>
            <person name="Uohara A."/>
            <person name="Ohji S."/>
            <person name="Ichikawa N."/>
        </authorList>
    </citation>
    <scope>NUCLEOTIDE SEQUENCE [LARGE SCALE GENOMIC DNA]</scope>
    <source>
        <strain evidence="6 7">NBRC 103581</strain>
    </source>
</reference>
<evidence type="ECO:0000313" key="7">
    <source>
        <dbReference type="Proteomes" id="UP000321230"/>
    </source>
</evidence>
<name>A0A511AZJ2_9PROT</name>
<dbReference type="Pfam" id="PF01923">
    <property type="entry name" value="Cob_adeno_trans"/>
    <property type="match status" value="1"/>
</dbReference>
<dbReference type="OrthoDB" id="9778896at2"/>
<comment type="catalytic activity">
    <reaction evidence="4">
        <text>2 cob(II)yrinate a,c diamide + reduced [electron-transfer flavoprotein] + 2 ATP = 2 adenosylcob(III)yrinate a,c-diamide + 2 triphosphate + oxidized [electron-transfer flavoprotein] + 3 H(+)</text>
        <dbReference type="Rhea" id="RHEA:11528"/>
        <dbReference type="Rhea" id="RHEA-COMP:10685"/>
        <dbReference type="Rhea" id="RHEA-COMP:10686"/>
        <dbReference type="ChEBI" id="CHEBI:15378"/>
        <dbReference type="ChEBI" id="CHEBI:18036"/>
        <dbReference type="ChEBI" id="CHEBI:30616"/>
        <dbReference type="ChEBI" id="CHEBI:57692"/>
        <dbReference type="ChEBI" id="CHEBI:58307"/>
        <dbReference type="ChEBI" id="CHEBI:58503"/>
        <dbReference type="ChEBI" id="CHEBI:58537"/>
        <dbReference type="EC" id="2.5.1.17"/>
    </reaction>
</comment>
<sequence>MNIRIDRVVTRGGDGGETSLGDGTRVSKGSARIEAMGSIDELNATLGLLRYHVEHDRLVSVHVADIARLQSCLFDLGADLCMPVTGRPSSLPSEAVRWLEARIEALRLSQPELRSFVLPGGSLVAAHAHLARTVARRAERALVQMENAPVGGMRFLNRLSDYFFVFGRHANNDGRDDILWQPGTWKNDAINTGD</sequence>
<gene>
    <name evidence="6" type="primary">pduO</name>
    <name evidence="6" type="ORF">GWA01_13680</name>
</gene>
<dbReference type="NCBIfam" id="TIGR00636">
    <property type="entry name" value="PduO_Nterm"/>
    <property type="match status" value="1"/>
</dbReference>
<keyword evidence="7" id="KW-1185">Reference proteome</keyword>
<organism evidence="6 7">
    <name type="scientific">Gluconobacter wancherniae NBRC 103581</name>
    <dbReference type="NCBI Taxonomy" id="656744"/>
    <lineage>
        <taxon>Bacteria</taxon>
        <taxon>Pseudomonadati</taxon>
        <taxon>Pseudomonadota</taxon>
        <taxon>Alphaproteobacteria</taxon>
        <taxon>Acetobacterales</taxon>
        <taxon>Acetobacteraceae</taxon>
        <taxon>Gluconobacter</taxon>
    </lineage>
</organism>
<dbReference type="SUPFAM" id="SSF89028">
    <property type="entry name" value="Cobalamin adenosyltransferase-like"/>
    <property type="match status" value="1"/>
</dbReference>
<comment type="catalytic activity">
    <reaction evidence="4">
        <text>2 cob(II)alamin + reduced [electron-transfer flavoprotein] + 2 ATP = 2 adenosylcob(III)alamin + 2 triphosphate + oxidized [electron-transfer flavoprotein] + 3 H(+)</text>
        <dbReference type="Rhea" id="RHEA:28671"/>
        <dbReference type="Rhea" id="RHEA-COMP:10685"/>
        <dbReference type="Rhea" id="RHEA-COMP:10686"/>
        <dbReference type="ChEBI" id="CHEBI:15378"/>
        <dbReference type="ChEBI" id="CHEBI:16304"/>
        <dbReference type="ChEBI" id="CHEBI:18036"/>
        <dbReference type="ChEBI" id="CHEBI:18408"/>
        <dbReference type="ChEBI" id="CHEBI:30616"/>
        <dbReference type="ChEBI" id="CHEBI:57692"/>
        <dbReference type="ChEBI" id="CHEBI:58307"/>
        <dbReference type="EC" id="2.5.1.17"/>
    </reaction>
</comment>
<evidence type="ECO:0000256" key="3">
    <source>
        <dbReference type="ARBA" id="ARBA00022840"/>
    </source>
</evidence>
<comment type="pathway">
    <text evidence="4">Cofactor biosynthesis; adenosylcobalamin biosynthesis; adenosylcobalamin from cob(II)yrinate a,c-diamide: step 2/7.</text>
</comment>
<dbReference type="GO" id="GO:0009236">
    <property type="term" value="P:cobalamin biosynthetic process"/>
    <property type="evidence" value="ECO:0007669"/>
    <property type="project" value="UniProtKB-UniRule"/>
</dbReference>
<evidence type="ECO:0000259" key="5">
    <source>
        <dbReference type="Pfam" id="PF01923"/>
    </source>
</evidence>